<dbReference type="OrthoDB" id="7678486at2"/>
<protein>
    <recommendedName>
        <fullName evidence="3">Lipoprotein</fullName>
    </recommendedName>
</protein>
<sequence>MLQVERISARSAAGRVATFAALAGLLSGCMSFGGGDSADTGGAPAGPSLTQKIVSGGQGPIQVDPQAFEKQPYCPPIELQSDTFLITKYERGKEHDARALLYQANLEDWARECRREGDQTRIKVGLAGRVTPGPAWPGGEIKLPVRVAIIPQGVSDAAPVVSQLLSVSVTAAAGAPAITWSLVEDSFVVPRDASLKIVFGFDEGAPQRTKRR</sequence>
<dbReference type="PROSITE" id="PS51257">
    <property type="entry name" value="PROKAR_LIPOPROTEIN"/>
    <property type="match status" value="1"/>
</dbReference>
<organism evidence="1 2">
    <name type="scientific">Pannonibacter indicus</name>
    <dbReference type="NCBI Taxonomy" id="466044"/>
    <lineage>
        <taxon>Bacteria</taxon>
        <taxon>Pseudomonadati</taxon>
        <taxon>Pseudomonadota</taxon>
        <taxon>Alphaproteobacteria</taxon>
        <taxon>Hyphomicrobiales</taxon>
        <taxon>Stappiaceae</taxon>
        <taxon>Pannonibacter</taxon>
    </lineage>
</organism>
<evidence type="ECO:0000313" key="2">
    <source>
        <dbReference type="Proteomes" id="UP000183900"/>
    </source>
</evidence>
<dbReference type="RefSeq" id="WP_055455133.1">
    <property type="nucleotide sequence ID" value="NZ_CYHE01000003.1"/>
</dbReference>
<reference evidence="2" key="1">
    <citation type="submission" date="2015-08" db="EMBL/GenBank/DDBJ databases">
        <authorList>
            <person name="Varghese N."/>
        </authorList>
    </citation>
    <scope>NUCLEOTIDE SEQUENCE [LARGE SCALE GENOMIC DNA]</scope>
    <source>
        <strain evidence="2">DSM 23407</strain>
    </source>
</reference>
<accession>A0A0K6HVK2</accession>
<evidence type="ECO:0000313" key="1">
    <source>
        <dbReference type="EMBL" id="CUA94939.1"/>
    </source>
</evidence>
<dbReference type="AlphaFoldDB" id="A0A0K6HVK2"/>
<dbReference type="Proteomes" id="UP000183900">
    <property type="component" value="Unassembled WGS sequence"/>
</dbReference>
<dbReference type="EMBL" id="CYHE01000003">
    <property type="protein sequence ID" value="CUA94939.1"/>
    <property type="molecule type" value="Genomic_DNA"/>
</dbReference>
<name>A0A0K6HVK2_9HYPH</name>
<proteinExistence type="predicted"/>
<keyword evidence="2" id="KW-1185">Reference proteome</keyword>
<gene>
    <name evidence="1" type="ORF">Ga0061067_103367</name>
</gene>
<evidence type="ECO:0008006" key="3">
    <source>
        <dbReference type="Google" id="ProtNLM"/>
    </source>
</evidence>